<evidence type="ECO:0000313" key="3">
    <source>
        <dbReference type="EMBL" id="MBB5039281.1"/>
    </source>
</evidence>
<keyword evidence="3" id="KW-0282">Flagellum</keyword>
<proteinExistence type="predicted"/>
<evidence type="ECO:0000256" key="2">
    <source>
        <dbReference type="SAM" id="Phobius"/>
    </source>
</evidence>
<name>A0A7W7YN54_9BACT</name>
<keyword evidence="2" id="KW-1133">Transmembrane helix</keyword>
<sequence>MEGKHLIYVLLLIALMGVGYGIYHTTEIDDANKELIAVTEQIGSLESLIQKQKAYIEVRGEAVALLTALNIMQKDAAGIRKEIVDLRLGEEQARRDFEQAIENSRSNAAGLVLNDPILPNGIRLRNARVEKVDKDVTTISHSEGISKFTPDMLPLELKERFRFGMPIGGPTETATLTAATSSVPTITASSLPVAASKTDLLSAAQKQLEKLKKELPYLEEELKKTETESAAATSPSKKFYFKNRLDSINKQIADLKGQMLLAENEVKKHE</sequence>
<comment type="caution">
    <text evidence="3">The sequence shown here is derived from an EMBL/GenBank/DDBJ whole genome shotgun (WGS) entry which is preliminary data.</text>
</comment>
<dbReference type="AlphaFoldDB" id="A0A7W7YN54"/>
<gene>
    <name evidence="3" type="ORF">HNQ64_003553</name>
</gene>
<dbReference type="RefSeq" id="WP_184210887.1">
    <property type="nucleotide sequence ID" value="NZ_JACHIF010000008.1"/>
</dbReference>
<evidence type="ECO:0000256" key="1">
    <source>
        <dbReference type="SAM" id="Coils"/>
    </source>
</evidence>
<keyword evidence="2" id="KW-0472">Membrane</keyword>
<accession>A0A7W7YN54</accession>
<keyword evidence="4" id="KW-1185">Reference proteome</keyword>
<keyword evidence="1" id="KW-0175">Coiled coil</keyword>
<reference evidence="3 4" key="1">
    <citation type="submission" date="2020-08" db="EMBL/GenBank/DDBJ databases">
        <title>Genomic Encyclopedia of Type Strains, Phase IV (KMG-IV): sequencing the most valuable type-strain genomes for metagenomic binning, comparative biology and taxonomic classification.</title>
        <authorList>
            <person name="Goeker M."/>
        </authorList>
    </citation>
    <scope>NUCLEOTIDE SEQUENCE [LARGE SCALE GENOMIC DNA]</scope>
    <source>
        <strain evidence="3 4">DSM 12251</strain>
    </source>
</reference>
<feature type="coiled-coil region" evidence="1">
    <location>
        <begin position="194"/>
        <end position="265"/>
    </location>
</feature>
<dbReference type="EMBL" id="JACHIF010000008">
    <property type="protein sequence ID" value="MBB5039281.1"/>
    <property type="molecule type" value="Genomic_DNA"/>
</dbReference>
<evidence type="ECO:0000313" key="4">
    <source>
        <dbReference type="Proteomes" id="UP000534294"/>
    </source>
</evidence>
<keyword evidence="2" id="KW-0812">Transmembrane</keyword>
<protein>
    <submittedName>
        <fullName evidence="3">Flagellar motility protein MotE (MotC chaperone)</fullName>
    </submittedName>
</protein>
<feature type="transmembrane region" description="Helical" evidence="2">
    <location>
        <begin position="6"/>
        <end position="23"/>
    </location>
</feature>
<organism evidence="3 4">
    <name type="scientific">Prosthecobacter dejongeii</name>
    <dbReference type="NCBI Taxonomy" id="48465"/>
    <lineage>
        <taxon>Bacteria</taxon>
        <taxon>Pseudomonadati</taxon>
        <taxon>Verrucomicrobiota</taxon>
        <taxon>Verrucomicrobiia</taxon>
        <taxon>Verrucomicrobiales</taxon>
        <taxon>Verrucomicrobiaceae</taxon>
        <taxon>Prosthecobacter</taxon>
    </lineage>
</organism>
<keyword evidence="3" id="KW-0966">Cell projection</keyword>
<dbReference type="Proteomes" id="UP000534294">
    <property type="component" value="Unassembled WGS sequence"/>
</dbReference>
<keyword evidence="3" id="KW-0969">Cilium</keyword>